<reference evidence="3" key="1">
    <citation type="submission" date="2025-08" db="UniProtKB">
        <authorList>
            <consortium name="RefSeq"/>
        </authorList>
    </citation>
    <scope>IDENTIFICATION</scope>
</reference>
<evidence type="ECO:0000313" key="3">
    <source>
        <dbReference type="RefSeq" id="XP_065674618.1"/>
    </source>
</evidence>
<organism evidence="2 3">
    <name type="scientific">Hydra vulgaris</name>
    <name type="common">Hydra</name>
    <name type="synonym">Hydra attenuata</name>
    <dbReference type="NCBI Taxonomy" id="6087"/>
    <lineage>
        <taxon>Eukaryota</taxon>
        <taxon>Metazoa</taxon>
        <taxon>Cnidaria</taxon>
        <taxon>Hydrozoa</taxon>
        <taxon>Hydroidolina</taxon>
        <taxon>Anthoathecata</taxon>
        <taxon>Aplanulata</taxon>
        <taxon>Hydridae</taxon>
        <taxon>Hydra</taxon>
    </lineage>
</organism>
<dbReference type="Gene3D" id="1.25.40.10">
    <property type="entry name" value="Tetratricopeptide repeat domain"/>
    <property type="match status" value="1"/>
</dbReference>
<gene>
    <name evidence="3" type="primary">LOC124806009</name>
</gene>
<dbReference type="Proteomes" id="UP001652625">
    <property type="component" value="Chromosome 14"/>
</dbReference>
<dbReference type="PANTHER" id="PTHR46082:SF6">
    <property type="entry name" value="AAA+ ATPASE DOMAIN-CONTAINING PROTEIN-RELATED"/>
    <property type="match status" value="1"/>
</dbReference>
<feature type="domain" description="NACHT" evidence="1">
    <location>
        <begin position="167"/>
        <end position="255"/>
    </location>
</feature>
<evidence type="ECO:0000313" key="2">
    <source>
        <dbReference type="Proteomes" id="UP001652625"/>
    </source>
</evidence>
<dbReference type="InterPro" id="IPR007111">
    <property type="entry name" value="NACHT_NTPase"/>
</dbReference>
<name>A0ABM4DJD5_HYDVU</name>
<dbReference type="SUPFAM" id="SSF52540">
    <property type="entry name" value="P-loop containing nucleoside triphosphate hydrolases"/>
    <property type="match status" value="1"/>
</dbReference>
<dbReference type="Gene3D" id="3.40.50.300">
    <property type="entry name" value="P-loop containing nucleotide triphosphate hydrolases"/>
    <property type="match status" value="1"/>
</dbReference>
<dbReference type="SUPFAM" id="SSF48452">
    <property type="entry name" value="TPR-like"/>
    <property type="match status" value="2"/>
</dbReference>
<protein>
    <submittedName>
        <fullName evidence="3">Uncharacterized protein LOC124806009 isoform X3</fullName>
    </submittedName>
</protein>
<dbReference type="RefSeq" id="XP_065674618.1">
    <property type="nucleotide sequence ID" value="XM_065818546.1"/>
</dbReference>
<dbReference type="PANTHER" id="PTHR46082">
    <property type="entry name" value="ATP/GTP-BINDING PROTEIN-RELATED"/>
    <property type="match status" value="1"/>
</dbReference>
<proteinExistence type="predicted"/>
<evidence type="ECO:0000259" key="1">
    <source>
        <dbReference type="Pfam" id="PF05729"/>
    </source>
</evidence>
<keyword evidence="2" id="KW-1185">Reference proteome</keyword>
<dbReference type="GeneID" id="124806009"/>
<dbReference type="Pfam" id="PF05729">
    <property type="entry name" value="NACHT"/>
    <property type="match status" value="1"/>
</dbReference>
<dbReference type="InterPro" id="IPR011990">
    <property type="entry name" value="TPR-like_helical_dom_sf"/>
</dbReference>
<dbReference type="InterPro" id="IPR027417">
    <property type="entry name" value="P-loop_NTPase"/>
</dbReference>
<accession>A0ABM4DJD5</accession>
<sequence>MDPKITSILSEKMSSEWKIFARGTGTKAAIIDFFDLDKGSDQAKMEMFLTDLVKRNENSYFALIEKSLKELGKDEILNETKNLYEIYKLKLHYIMAYGNAYAQSDLNSFKKNTVNLSTDHFDLVKVDTTYLQNVKDDFNEWTDHIEKQKIYKKIFFEEVFSQDLPCLLISGIAGIGKTYFLKKCLLLWAHGLLWKNVDLVFYFDLKKLSNLNAISSLNELIRKFYGNILKGFEISQQSITLVIDGLDNFTQLDNLIYQKLDDIPLINTLKHAFNSKEIKCVLAGRVQTAIAYWSAYKENDNITNIQIMGLNNQGMTFYFEDNLLSSTLKNQLNNISSLSIEGKLILSVPLYLKAICKTILNMGIFSVNTITELLGLVFYYFIQKKYKNKNSSLHELMHIETPFICAICDVAFNLFEQGNSFVWQFTANDNLKEDSYFIKKCNINQQFEFHHYAMLKFCASIHLYMFESLQKAHSNERLLACLPIITGLTYGREKNMLSLISNIKKTRENNDSLLLTQILELQNRKLFVECFYESQLLLNDISKLPLDVITKWYEQGEDNSKEIMAENHFSKKYTNLIEQIESNKVKVRIEKIKEKVKKTMNDAIILHEKTHLDNAMELFREAEQMYKITFGKKHPETIFATYWIAVCLHGKNQFDNAEQIFRKVEIMRTNVLGEKHESTLNTKYWIARCLYSKKQYDEAKKLFIEVENVQQAILGNNSKETLNSKYWIAICSFQKEKFEDAVKLFLNLEEFQRKILGEKHLDTINTKYWIASCLYNIKRFKDAYTLFLEVEKVQSEVLGRMHPDTVNTKYWIKSCEQYVKKWMK</sequence>
<dbReference type="InterPro" id="IPR053137">
    <property type="entry name" value="NLR-like"/>
</dbReference>